<dbReference type="Gene3D" id="2.60.40.1180">
    <property type="entry name" value="Golgi alpha-mannosidase II"/>
    <property type="match status" value="1"/>
</dbReference>
<dbReference type="Proteomes" id="UP000482960">
    <property type="component" value="Unassembled WGS sequence"/>
</dbReference>
<keyword evidence="3" id="KW-0624">Polysaccharide degradation</keyword>
<dbReference type="GO" id="GO:0000272">
    <property type="term" value="P:polysaccharide catabolic process"/>
    <property type="evidence" value="ECO:0007669"/>
    <property type="project" value="UniProtKB-KW"/>
</dbReference>
<evidence type="ECO:0000256" key="4">
    <source>
        <dbReference type="SAM" id="MobiDB-lite"/>
    </source>
</evidence>
<accession>A0A6V8LH84</accession>
<dbReference type="GO" id="GO:0004553">
    <property type="term" value="F:hydrolase activity, hydrolyzing O-glycosyl compounds"/>
    <property type="evidence" value="ECO:0007669"/>
    <property type="project" value="InterPro"/>
</dbReference>
<feature type="chain" id="PRO_5039651154" description="Alpha-L-arabinofuranosidase" evidence="5">
    <location>
        <begin position="23"/>
        <end position="859"/>
    </location>
</feature>
<comment type="caution">
    <text evidence="8">The sequence shown here is derived from an EMBL/GenBank/DDBJ whole genome shotgun (WGS) entry which is preliminary data.</text>
</comment>
<dbReference type="InterPro" id="IPR013780">
    <property type="entry name" value="Glyco_hydro_b"/>
</dbReference>
<proteinExistence type="predicted"/>
<dbReference type="SUPFAM" id="SSF49384">
    <property type="entry name" value="Carbohydrate-binding domain"/>
    <property type="match status" value="2"/>
</dbReference>
<dbReference type="EMBL" id="BLPG01000001">
    <property type="protein sequence ID" value="GFJ93447.1"/>
    <property type="molecule type" value="Genomic_DNA"/>
</dbReference>
<dbReference type="SUPFAM" id="SSF49265">
    <property type="entry name" value="Fibronectin type III"/>
    <property type="match status" value="1"/>
</dbReference>
<feature type="signal peptide" evidence="5">
    <location>
        <begin position="1"/>
        <end position="22"/>
    </location>
</feature>
<sequence>MKSMPRAWRALLSMSVISAVGAATAVAVIPAAYAAEGCRVDYRVTSQWPGGFGADVSVTNLGDPVNGWRLVWTFGAGQTIGQVWNATATTSGATVTVSNQSYNAVIATGASAGFGFNGTWEQSNPVPASFSLNGTACTGAVTTPTGSPTARPTTTTSPTPSTTATPTPTATTTPPPGNGSVGVTVNATAGLGPIPSNGVGLNTAVYDPNMNHPDMPGLLRAAGFKALRYPGGSYSDIYNWQTHVADGGYVAGGTTFSEFMATARATGADPIITVNYGTGTPELAAGWVRHANVTNNYGIKYWEIGNETVGNGTYGANWEADSRCTAASGAPIPKGTYPNQTYNCGPSVYAANALQFIAAMKAVDPSIRVCIQMTTPGHWPDGVTNAQNPRPWNETVLSAIGAKTDCVIIHWYPAGFPPNPDIAAMLNYPNQIAGMVSAAKAQIHQYTGLNPANVPIMVTETNSNVAVDVQPNALFAADMYMTWFENGVTNVDWWNQHNGPGTPSIINGAQDYGDGGIFSSGTNGSGVTEPPLNTPFAPYYGIAMLSKLGSPGDKMVTAQSDNPLLKVHAVRRTDGGLNVLIVNEDPSNARTVNLTYSGFSPSGAPTVHTFANNASAITSTTQGSASSITVGRYSLTVLQIPGSGGAVATVPGPPGPPTVSNLSSNTSGNTTGKATLRWPAGTAGTYPVANYKVYRLTTTGSTLIANPTGTQLDLSGLTIGESYRYEVRSVDSHGYESLPTSPITVTVPPPVDASCAAHYEVSNSWQGGFIAAITMTNRAATPIDNWRLTFTWPAAGQSVTNGWDATWTQTGQQVTVTRGASGSIPGNGGTTSVGFQGGNTGQNPTPTVFYLNGVPCSNI</sequence>
<dbReference type="InterPro" id="IPR003961">
    <property type="entry name" value="FN3_dom"/>
</dbReference>
<protein>
    <recommendedName>
        <fullName evidence="10">Alpha-L-arabinofuranosidase</fullName>
    </recommendedName>
</protein>
<evidence type="ECO:0000313" key="9">
    <source>
        <dbReference type="Proteomes" id="UP000482960"/>
    </source>
</evidence>
<dbReference type="Gene3D" id="3.20.20.80">
    <property type="entry name" value="Glycosidases"/>
    <property type="match status" value="1"/>
</dbReference>
<feature type="domain" description="CBM2" evidence="7">
    <location>
        <begin position="748"/>
        <end position="859"/>
    </location>
</feature>
<feature type="domain" description="CBM2" evidence="7">
    <location>
        <begin position="31"/>
        <end position="140"/>
    </location>
</feature>
<dbReference type="Gene3D" id="2.60.40.290">
    <property type="match status" value="2"/>
</dbReference>
<evidence type="ECO:0000259" key="7">
    <source>
        <dbReference type="PROSITE" id="PS51173"/>
    </source>
</evidence>
<feature type="domain" description="Fibronectin type-III" evidence="6">
    <location>
        <begin position="653"/>
        <end position="750"/>
    </location>
</feature>
<dbReference type="PROSITE" id="PS51173">
    <property type="entry name" value="CBM2"/>
    <property type="match status" value="2"/>
</dbReference>
<dbReference type="InterPro" id="IPR017853">
    <property type="entry name" value="GH"/>
</dbReference>
<dbReference type="CDD" id="cd00063">
    <property type="entry name" value="FN3"/>
    <property type="match status" value="1"/>
</dbReference>
<name>A0A6V8LH84_9ACTN</name>
<gene>
    <name evidence="8" type="ORF">Prum_070890</name>
</gene>
<dbReference type="InterPro" id="IPR008965">
    <property type="entry name" value="CBM2/CBM3_carb-bd_dom_sf"/>
</dbReference>
<evidence type="ECO:0008006" key="10">
    <source>
        <dbReference type="Google" id="ProtNLM"/>
    </source>
</evidence>
<dbReference type="RefSeq" id="WP_173080065.1">
    <property type="nucleotide sequence ID" value="NZ_BAABJB010000034.1"/>
</dbReference>
<feature type="region of interest" description="Disordered" evidence="4">
    <location>
        <begin position="140"/>
        <end position="178"/>
    </location>
</feature>
<feature type="compositionally biased region" description="Low complexity" evidence="4">
    <location>
        <begin position="142"/>
        <end position="172"/>
    </location>
</feature>
<dbReference type="PANTHER" id="PTHR43576">
    <property type="entry name" value="ALPHA-L-ARABINOFURANOSIDASE C-RELATED"/>
    <property type="match status" value="1"/>
</dbReference>
<keyword evidence="2" id="KW-0326">Glycosidase</keyword>
<reference evidence="8 9" key="1">
    <citation type="submission" date="2020-03" db="EMBL/GenBank/DDBJ databases">
        <title>Whole genome shotgun sequence of Phytohabitans rumicis NBRC 108638.</title>
        <authorList>
            <person name="Komaki H."/>
            <person name="Tamura T."/>
        </authorList>
    </citation>
    <scope>NUCLEOTIDE SEQUENCE [LARGE SCALE GENOMIC DNA]</scope>
    <source>
        <strain evidence="8 9">NBRC 108638</strain>
    </source>
</reference>
<dbReference type="PROSITE" id="PS50853">
    <property type="entry name" value="FN3"/>
    <property type="match status" value="1"/>
</dbReference>
<dbReference type="SMART" id="SM00637">
    <property type="entry name" value="CBD_II"/>
    <property type="match status" value="2"/>
</dbReference>
<dbReference type="Pfam" id="PF00553">
    <property type="entry name" value="CBM_2"/>
    <property type="match status" value="2"/>
</dbReference>
<keyword evidence="2" id="KW-0378">Hydrolase</keyword>
<dbReference type="SUPFAM" id="SSF51445">
    <property type="entry name" value="(Trans)glycosidases"/>
    <property type="match status" value="1"/>
</dbReference>
<keyword evidence="5" id="KW-0732">Signal</keyword>
<keyword evidence="1" id="KW-0119">Carbohydrate metabolism</keyword>
<reference evidence="8 9" key="2">
    <citation type="submission" date="2020-03" db="EMBL/GenBank/DDBJ databases">
        <authorList>
            <person name="Ichikawa N."/>
            <person name="Kimura A."/>
            <person name="Kitahashi Y."/>
            <person name="Uohara A."/>
        </authorList>
    </citation>
    <scope>NUCLEOTIDE SEQUENCE [LARGE SCALE GENOMIC DNA]</scope>
    <source>
        <strain evidence="8 9">NBRC 108638</strain>
    </source>
</reference>
<dbReference type="AlphaFoldDB" id="A0A6V8LH84"/>
<evidence type="ECO:0000256" key="5">
    <source>
        <dbReference type="SAM" id="SignalP"/>
    </source>
</evidence>
<evidence type="ECO:0000256" key="3">
    <source>
        <dbReference type="ARBA" id="ARBA00023326"/>
    </source>
</evidence>
<evidence type="ECO:0000259" key="6">
    <source>
        <dbReference type="PROSITE" id="PS50853"/>
    </source>
</evidence>
<evidence type="ECO:0000256" key="2">
    <source>
        <dbReference type="ARBA" id="ARBA00023295"/>
    </source>
</evidence>
<evidence type="ECO:0000313" key="8">
    <source>
        <dbReference type="EMBL" id="GFJ93447.1"/>
    </source>
</evidence>
<dbReference type="Gene3D" id="2.60.40.10">
    <property type="entry name" value="Immunoglobulins"/>
    <property type="match status" value="1"/>
</dbReference>
<keyword evidence="9" id="KW-1185">Reference proteome</keyword>
<dbReference type="InterPro" id="IPR036116">
    <property type="entry name" value="FN3_sf"/>
</dbReference>
<dbReference type="InterPro" id="IPR012291">
    <property type="entry name" value="CBM2_carb-bd_dom_sf"/>
</dbReference>
<dbReference type="InterPro" id="IPR001919">
    <property type="entry name" value="CBD2"/>
</dbReference>
<organism evidence="8 9">
    <name type="scientific">Phytohabitans rumicis</name>
    <dbReference type="NCBI Taxonomy" id="1076125"/>
    <lineage>
        <taxon>Bacteria</taxon>
        <taxon>Bacillati</taxon>
        <taxon>Actinomycetota</taxon>
        <taxon>Actinomycetes</taxon>
        <taxon>Micromonosporales</taxon>
        <taxon>Micromonosporaceae</taxon>
    </lineage>
</organism>
<evidence type="ECO:0000256" key="1">
    <source>
        <dbReference type="ARBA" id="ARBA00023277"/>
    </source>
</evidence>
<dbReference type="GO" id="GO:0030247">
    <property type="term" value="F:polysaccharide binding"/>
    <property type="evidence" value="ECO:0007669"/>
    <property type="project" value="UniProtKB-UniRule"/>
</dbReference>
<dbReference type="InterPro" id="IPR013783">
    <property type="entry name" value="Ig-like_fold"/>
</dbReference>
<dbReference type="PANTHER" id="PTHR43576:SF3">
    <property type="entry name" value="ALPHA-L-ARABINOFURANOSIDASE C"/>
    <property type="match status" value="1"/>
</dbReference>